<dbReference type="GeneID" id="89290420"/>
<organism evidence="1 2">
    <name type="scientific">Pyrodictium abyssi</name>
    <dbReference type="NCBI Taxonomy" id="54256"/>
    <lineage>
        <taxon>Archaea</taxon>
        <taxon>Thermoproteota</taxon>
        <taxon>Thermoprotei</taxon>
        <taxon>Desulfurococcales</taxon>
        <taxon>Pyrodictiaceae</taxon>
        <taxon>Pyrodictium</taxon>
    </lineage>
</organism>
<gene>
    <name evidence="1" type="ORF">PABY_24160</name>
</gene>
<accession>A0ABM8IZ82</accession>
<reference evidence="1 2" key="1">
    <citation type="submission" date="2023-09" db="EMBL/GenBank/DDBJ databases">
        <title>Pyrofollis japonicus gen. nov. sp. nov., a novel member of the family Pyrodictiaceae isolated from the Iheya North hydrothermal field.</title>
        <authorList>
            <person name="Miyazaki U."/>
            <person name="Sanari M."/>
            <person name="Tame A."/>
            <person name="Kitajima M."/>
            <person name="Okamoto A."/>
            <person name="Sawayama S."/>
            <person name="Miyazaki J."/>
            <person name="Takai K."/>
            <person name="Nakagawa S."/>
        </authorList>
    </citation>
    <scope>NUCLEOTIDE SEQUENCE [LARGE SCALE GENOMIC DNA]</scope>
    <source>
        <strain evidence="1 2">AV2</strain>
    </source>
</reference>
<name>A0ABM8IZ82_9CREN</name>
<sequence>MEPLTAIPPRHRPSSWPGRNAATLARDLVASGCESGLAGRLPPIRCRVAELARRINAVTGPGPLIDEETLEAWPRGGCGEPRIAVELDTPGICATPRYRPWTPYC</sequence>
<keyword evidence="2" id="KW-1185">Reference proteome</keyword>
<evidence type="ECO:0000313" key="2">
    <source>
        <dbReference type="Proteomes" id="UP001341135"/>
    </source>
</evidence>
<proteinExistence type="predicted"/>
<protein>
    <submittedName>
        <fullName evidence="1">Uncharacterized protein</fullName>
    </submittedName>
</protein>
<dbReference type="Proteomes" id="UP001341135">
    <property type="component" value="Chromosome"/>
</dbReference>
<evidence type="ECO:0000313" key="1">
    <source>
        <dbReference type="EMBL" id="BES82849.1"/>
    </source>
</evidence>
<dbReference type="RefSeq" id="WP_338250563.1">
    <property type="nucleotide sequence ID" value="NZ_AP028907.1"/>
</dbReference>
<dbReference type="EMBL" id="AP028907">
    <property type="protein sequence ID" value="BES82849.1"/>
    <property type="molecule type" value="Genomic_DNA"/>
</dbReference>